<sequence length="419" mass="45053">MKRARSEEGISTPCIAAPKRRRVSLPNAAARADAKAGILGWALAVSEAGAPQSMVEQTMADGRARMPRVPSPRRRESKASYRQRSVSPTKKPTEYRSIYLSEAGVFIDHCHDVPAAAAAALDEAVLDAGLQADIHRIADEYCGNCRQSAKDGAGESEWRADLMGAVMRKLARLPPWKDVLKSSAAEKPWRAELKPVRSTAAPLARPMPPPILLSHRSFSTLSTVSDLLGLDTRDLETASDTLSTTTTSTYLTAAESDSDPEALSTPKPDLSIGLAHAWFSTPHQRILARPALHSDPHQAKIGLHFPFLIFEAKSAGSLFGAQNQAAVGAACMLRILEGVGCDGVVWSVATEGAVHELWVHHRVEGKYHSTFVDVWRMTDARGARAFMGALGRILKWGAGTFAGRVLAGLDGLGGAEEAW</sequence>
<feature type="region of interest" description="Disordered" evidence="1">
    <location>
        <begin position="59"/>
        <end position="89"/>
    </location>
</feature>
<dbReference type="EMBL" id="ML977525">
    <property type="protein sequence ID" value="KAF2123602.1"/>
    <property type="molecule type" value="Genomic_DNA"/>
</dbReference>
<dbReference type="InterPro" id="IPR057684">
    <property type="entry name" value="DUF7924"/>
</dbReference>
<dbReference type="GeneID" id="54413616"/>
<evidence type="ECO:0000259" key="2">
    <source>
        <dbReference type="Pfam" id="PF25545"/>
    </source>
</evidence>
<evidence type="ECO:0000313" key="3">
    <source>
        <dbReference type="EMBL" id="KAF2123602.1"/>
    </source>
</evidence>
<dbReference type="AlphaFoldDB" id="A0A6A5ZV60"/>
<protein>
    <recommendedName>
        <fullName evidence="2">DUF7924 domain-containing protein</fullName>
    </recommendedName>
</protein>
<dbReference type="Pfam" id="PF25545">
    <property type="entry name" value="DUF7924"/>
    <property type="match status" value="1"/>
</dbReference>
<feature type="compositionally biased region" description="Polar residues" evidence="1">
    <location>
        <begin position="80"/>
        <end position="89"/>
    </location>
</feature>
<evidence type="ECO:0000256" key="1">
    <source>
        <dbReference type="SAM" id="MobiDB-lite"/>
    </source>
</evidence>
<proteinExistence type="predicted"/>
<evidence type="ECO:0000313" key="4">
    <source>
        <dbReference type="Proteomes" id="UP000799771"/>
    </source>
</evidence>
<keyword evidence="4" id="KW-1185">Reference proteome</keyword>
<organism evidence="3 4">
    <name type="scientific">Dothidotthia symphoricarpi CBS 119687</name>
    <dbReference type="NCBI Taxonomy" id="1392245"/>
    <lineage>
        <taxon>Eukaryota</taxon>
        <taxon>Fungi</taxon>
        <taxon>Dikarya</taxon>
        <taxon>Ascomycota</taxon>
        <taxon>Pezizomycotina</taxon>
        <taxon>Dothideomycetes</taxon>
        <taxon>Pleosporomycetidae</taxon>
        <taxon>Pleosporales</taxon>
        <taxon>Dothidotthiaceae</taxon>
        <taxon>Dothidotthia</taxon>
    </lineage>
</organism>
<accession>A0A6A5ZV60</accession>
<dbReference type="RefSeq" id="XP_033517996.1">
    <property type="nucleotide sequence ID" value="XM_033673184.1"/>
</dbReference>
<dbReference type="Proteomes" id="UP000799771">
    <property type="component" value="Unassembled WGS sequence"/>
</dbReference>
<dbReference type="OrthoDB" id="5372703at2759"/>
<name>A0A6A5ZV60_9PLEO</name>
<gene>
    <name evidence="3" type="ORF">P153DRAFT_435840</name>
</gene>
<reference evidence="3" key="1">
    <citation type="journal article" date="2020" name="Stud. Mycol.">
        <title>101 Dothideomycetes genomes: a test case for predicting lifestyles and emergence of pathogens.</title>
        <authorList>
            <person name="Haridas S."/>
            <person name="Albert R."/>
            <person name="Binder M."/>
            <person name="Bloem J."/>
            <person name="Labutti K."/>
            <person name="Salamov A."/>
            <person name="Andreopoulos B."/>
            <person name="Baker S."/>
            <person name="Barry K."/>
            <person name="Bills G."/>
            <person name="Bluhm B."/>
            <person name="Cannon C."/>
            <person name="Castanera R."/>
            <person name="Culley D."/>
            <person name="Daum C."/>
            <person name="Ezra D."/>
            <person name="Gonzalez J."/>
            <person name="Henrissat B."/>
            <person name="Kuo A."/>
            <person name="Liang C."/>
            <person name="Lipzen A."/>
            <person name="Lutzoni F."/>
            <person name="Magnuson J."/>
            <person name="Mondo S."/>
            <person name="Nolan M."/>
            <person name="Ohm R."/>
            <person name="Pangilinan J."/>
            <person name="Park H.-J."/>
            <person name="Ramirez L."/>
            <person name="Alfaro M."/>
            <person name="Sun H."/>
            <person name="Tritt A."/>
            <person name="Yoshinaga Y."/>
            <person name="Zwiers L.-H."/>
            <person name="Turgeon B."/>
            <person name="Goodwin S."/>
            <person name="Spatafora J."/>
            <person name="Crous P."/>
            <person name="Grigoriev I."/>
        </authorList>
    </citation>
    <scope>NUCLEOTIDE SEQUENCE</scope>
    <source>
        <strain evidence="3">CBS 119687</strain>
    </source>
</reference>
<feature type="domain" description="DUF7924" evidence="2">
    <location>
        <begin position="256"/>
        <end position="334"/>
    </location>
</feature>